<dbReference type="Proteomes" id="UP000038011">
    <property type="component" value="Unassembled WGS sequence"/>
</dbReference>
<name>A0A0N0E6H2_9HYPH</name>
<feature type="transmembrane region" description="Helical" evidence="7">
    <location>
        <begin position="61"/>
        <end position="85"/>
    </location>
</feature>
<evidence type="ECO:0000256" key="6">
    <source>
        <dbReference type="ARBA" id="ARBA00023136"/>
    </source>
</evidence>
<dbReference type="EMBL" id="JXMU01000033">
    <property type="protein sequence ID" value="KPB00028.1"/>
    <property type="molecule type" value="Genomic_DNA"/>
</dbReference>
<dbReference type="GO" id="GO:0005886">
    <property type="term" value="C:plasma membrane"/>
    <property type="evidence" value="ECO:0007669"/>
    <property type="project" value="UniProtKB-SubCell"/>
</dbReference>
<protein>
    <recommendedName>
        <fullName evidence="8">ABC transmembrane type-1 domain-containing protein</fullName>
    </recommendedName>
</protein>
<dbReference type="GO" id="GO:0055085">
    <property type="term" value="P:transmembrane transport"/>
    <property type="evidence" value="ECO:0007669"/>
    <property type="project" value="InterPro"/>
</dbReference>
<keyword evidence="10" id="KW-1185">Reference proteome</keyword>
<dbReference type="STRING" id="1514904.SU32_16080"/>
<comment type="caution">
    <text evidence="9">The sequence shown here is derived from an EMBL/GenBank/DDBJ whole genome shotgun (WGS) entry which is preliminary data.</text>
</comment>
<keyword evidence="3" id="KW-1003">Cell membrane</keyword>
<feature type="transmembrane region" description="Helical" evidence="7">
    <location>
        <begin position="139"/>
        <end position="162"/>
    </location>
</feature>
<dbReference type="PATRIC" id="fig|1514904.3.peg.2624"/>
<dbReference type="PROSITE" id="PS50928">
    <property type="entry name" value="ABC_TM1"/>
    <property type="match status" value="2"/>
</dbReference>
<keyword evidence="5 7" id="KW-1133">Transmembrane helix</keyword>
<feature type="transmembrane region" description="Helical" evidence="7">
    <location>
        <begin position="97"/>
        <end position="119"/>
    </location>
</feature>
<dbReference type="Pfam" id="PF00528">
    <property type="entry name" value="BPD_transp_1"/>
    <property type="match status" value="1"/>
</dbReference>
<dbReference type="InterPro" id="IPR000515">
    <property type="entry name" value="MetI-like"/>
</dbReference>
<evidence type="ECO:0000259" key="8">
    <source>
        <dbReference type="PROSITE" id="PS50928"/>
    </source>
</evidence>
<dbReference type="Gene3D" id="1.10.3720.10">
    <property type="entry name" value="MetI-like"/>
    <property type="match status" value="2"/>
</dbReference>
<dbReference type="CDD" id="cd06261">
    <property type="entry name" value="TM_PBP2"/>
    <property type="match status" value="1"/>
</dbReference>
<keyword evidence="4 7" id="KW-0812">Transmembrane</keyword>
<evidence type="ECO:0000256" key="4">
    <source>
        <dbReference type="ARBA" id="ARBA00022692"/>
    </source>
</evidence>
<feature type="transmembrane region" description="Helical" evidence="7">
    <location>
        <begin position="293"/>
        <end position="315"/>
    </location>
</feature>
<comment type="similarity">
    <text evidence="7">Belongs to the binding-protein-dependent transport system permease family.</text>
</comment>
<evidence type="ECO:0000256" key="3">
    <source>
        <dbReference type="ARBA" id="ARBA00022475"/>
    </source>
</evidence>
<gene>
    <name evidence="9" type="ORF">SU32_16080</name>
</gene>
<organism evidence="9 10">
    <name type="scientific">Ahrensia marina</name>
    <dbReference type="NCBI Taxonomy" id="1514904"/>
    <lineage>
        <taxon>Bacteria</taxon>
        <taxon>Pseudomonadati</taxon>
        <taxon>Pseudomonadota</taxon>
        <taxon>Alphaproteobacteria</taxon>
        <taxon>Hyphomicrobiales</taxon>
        <taxon>Ahrensiaceae</taxon>
        <taxon>Ahrensia</taxon>
    </lineage>
</organism>
<feature type="transmembrane region" description="Helical" evidence="7">
    <location>
        <begin position="403"/>
        <end position="424"/>
    </location>
</feature>
<feature type="transmembrane region" description="Helical" evidence="7">
    <location>
        <begin position="463"/>
        <end position="483"/>
    </location>
</feature>
<feature type="transmembrane region" description="Helical" evidence="7">
    <location>
        <begin position="506"/>
        <end position="524"/>
    </location>
</feature>
<evidence type="ECO:0000313" key="9">
    <source>
        <dbReference type="EMBL" id="KPB00028.1"/>
    </source>
</evidence>
<feature type="transmembrane region" description="Helical" evidence="7">
    <location>
        <begin position="198"/>
        <end position="223"/>
    </location>
</feature>
<dbReference type="SUPFAM" id="SSF161098">
    <property type="entry name" value="MetI-like"/>
    <property type="match status" value="2"/>
</dbReference>
<accession>A0A0N0E6H2</accession>
<comment type="subcellular location">
    <subcellularLocation>
        <location evidence="1 7">Cell membrane</location>
        <topology evidence="1 7">Multi-pass membrane protein</topology>
    </subcellularLocation>
</comment>
<evidence type="ECO:0000256" key="1">
    <source>
        <dbReference type="ARBA" id="ARBA00004651"/>
    </source>
</evidence>
<feature type="transmembrane region" description="Helical" evidence="7">
    <location>
        <begin position="335"/>
        <end position="357"/>
    </location>
</feature>
<reference evidence="9 10" key="1">
    <citation type="submission" date="2015-01" db="EMBL/GenBank/DDBJ databases">
        <title>Ahrensia donghaiensis sp. nov., a novel dimethylsulphoniopropionate-cleavage bacterium isolated from seawater and emended descriptions of the genus Ahrensia and Ahrensia kielensis.</title>
        <authorList>
            <person name="Liu J."/>
        </authorList>
    </citation>
    <scope>NUCLEOTIDE SEQUENCE [LARGE SCALE GENOMIC DNA]</scope>
    <source>
        <strain evidence="9 10">LZD062</strain>
    </source>
</reference>
<dbReference type="AlphaFoldDB" id="A0A0N0E6H2"/>
<evidence type="ECO:0000256" key="5">
    <source>
        <dbReference type="ARBA" id="ARBA00022989"/>
    </source>
</evidence>
<evidence type="ECO:0000256" key="2">
    <source>
        <dbReference type="ARBA" id="ARBA00022448"/>
    </source>
</evidence>
<evidence type="ECO:0000313" key="10">
    <source>
        <dbReference type="Proteomes" id="UP000038011"/>
    </source>
</evidence>
<sequence length="535" mass="57867">MKHNQPYQKLRLAIPLLALFLLGALAMGAIIALIVFAVLGGSTVDIIDIVTDQYVWRIIRFTLWQAALSTVLSAVLAIPVGFLLFENKYFYGRELLLRLFAIPLVLPQIVAVLAIVSLYGNQGFVTQALEGAGLPVGTIYGLSGILIAHVFFNMPLIARVVLGALNAMPSEYERLSHQLDMGAMQRLRHICWPYMRPALFNASALVFMLCVTSFTVVLTLGGGPRATTLEVGIYQALTFDFDIPRAVVLTAMQLALTAFAVFMFARAGGNIDAGMTLERTRPLIIKRDIRQTVLSVVVLGLAALFVASPFIAIFVKGIAADLLKLIGQPAVQNAILTSFVLGALAASLCIIVTLALCEGAVRKGPMQGIYSHAASLVLVVPPIVIAAGWFILLRPFVIVYEAAPYLVVCVNAAMALPFAMRFVLPARQAAAQRHDRLCAQLGLYGFNKWRLVLLPTMIKPLSVGFAFAFALSLGDLGVIALFGSEKVQTLPFLILQRMGSYRTNDAAGLALMLCIFTLGILMLADRSSISLKGKK</sequence>
<keyword evidence="6 7" id="KW-0472">Membrane</keyword>
<feature type="transmembrane region" description="Helical" evidence="7">
    <location>
        <begin position="369"/>
        <end position="391"/>
    </location>
</feature>
<dbReference type="PANTHER" id="PTHR30183:SF9">
    <property type="entry name" value="THIAMINE TRANSPORT SYSTEM PERMEASE PROTEIN THIP"/>
    <property type="match status" value="1"/>
</dbReference>
<feature type="domain" description="ABC transmembrane type-1" evidence="8">
    <location>
        <begin position="335"/>
        <end position="524"/>
    </location>
</feature>
<keyword evidence="2 7" id="KW-0813">Transport</keyword>
<feature type="domain" description="ABC transmembrane type-1" evidence="8">
    <location>
        <begin position="59"/>
        <end position="265"/>
    </location>
</feature>
<evidence type="ECO:0000256" key="7">
    <source>
        <dbReference type="RuleBase" id="RU363032"/>
    </source>
</evidence>
<dbReference type="PANTHER" id="PTHR30183">
    <property type="entry name" value="MOLYBDENUM TRANSPORT SYSTEM PERMEASE PROTEIN MODB"/>
    <property type="match status" value="1"/>
</dbReference>
<feature type="transmembrane region" description="Helical" evidence="7">
    <location>
        <begin position="243"/>
        <end position="265"/>
    </location>
</feature>
<dbReference type="InterPro" id="IPR035906">
    <property type="entry name" value="MetI-like_sf"/>
</dbReference>
<feature type="transmembrane region" description="Helical" evidence="7">
    <location>
        <begin position="12"/>
        <end position="41"/>
    </location>
</feature>
<proteinExistence type="inferred from homology"/>